<dbReference type="RefSeq" id="WP_264793555.1">
    <property type="nucleotide sequence ID" value="NZ_AP026867.1"/>
</dbReference>
<reference evidence="1" key="1">
    <citation type="submission" date="2022-09" db="EMBL/GenBank/DDBJ databases">
        <title>Aureispira anguillicida sp. nov., isolated from Leptocephalus of Japanese eel Anguilla japonica.</title>
        <authorList>
            <person name="Yuasa K."/>
            <person name="Mekata T."/>
            <person name="Ikunari K."/>
        </authorList>
    </citation>
    <scope>NUCLEOTIDE SEQUENCE</scope>
    <source>
        <strain evidence="1">EL160426</strain>
    </source>
</reference>
<proteinExistence type="predicted"/>
<keyword evidence="2" id="KW-1185">Reference proteome</keyword>
<evidence type="ECO:0000313" key="2">
    <source>
        <dbReference type="Proteomes" id="UP001060919"/>
    </source>
</evidence>
<protein>
    <submittedName>
        <fullName evidence="1">Uncharacterized protein</fullName>
    </submittedName>
</protein>
<dbReference type="Proteomes" id="UP001060919">
    <property type="component" value="Chromosome"/>
</dbReference>
<organism evidence="1 2">
    <name type="scientific">Aureispira anguillae</name>
    <dbReference type="NCBI Taxonomy" id="2864201"/>
    <lineage>
        <taxon>Bacteria</taxon>
        <taxon>Pseudomonadati</taxon>
        <taxon>Bacteroidota</taxon>
        <taxon>Saprospiria</taxon>
        <taxon>Saprospirales</taxon>
        <taxon>Saprospiraceae</taxon>
        <taxon>Aureispira</taxon>
    </lineage>
</organism>
<sequence length="65" mass="7903">MQDIQWKNEAKIKKMERFDLELEKNISARIGTDINIHKTIFTTEIKNIPKDYQEHLIIKLNRLMY</sequence>
<gene>
    <name evidence="1" type="ORF">AsAng_0032120</name>
</gene>
<accession>A0A916DSF0</accession>
<dbReference type="AlphaFoldDB" id="A0A916DSF0"/>
<dbReference type="KEGG" id="aup:AsAng_0032120"/>
<dbReference type="EMBL" id="AP026867">
    <property type="protein sequence ID" value="BDS12489.1"/>
    <property type="molecule type" value="Genomic_DNA"/>
</dbReference>
<name>A0A916DSF0_9BACT</name>
<evidence type="ECO:0000313" key="1">
    <source>
        <dbReference type="EMBL" id="BDS12489.1"/>
    </source>
</evidence>